<proteinExistence type="predicted"/>
<dbReference type="GO" id="GO:0016618">
    <property type="term" value="F:hydroxypyruvate reductase [NAD(P)H] activity"/>
    <property type="evidence" value="ECO:0007669"/>
    <property type="project" value="TreeGrafter"/>
</dbReference>
<dbReference type="SUPFAM" id="SSF51735">
    <property type="entry name" value="NAD(P)-binding Rossmann-fold domains"/>
    <property type="match status" value="1"/>
</dbReference>
<dbReference type="PANTHER" id="PTHR10996">
    <property type="entry name" value="2-HYDROXYACID DEHYDROGENASE-RELATED"/>
    <property type="match status" value="1"/>
</dbReference>
<comment type="caution">
    <text evidence="4">The sequence shown here is derived from an EMBL/GenBank/DDBJ whole genome shotgun (WGS) entry which is preliminary data.</text>
</comment>
<dbReference type="Pfam" id="PF02826">
    <property type="entry name" value="2-Hacid_dh_C"/>
    <property type="match status" value="1"/>
</dbReference>
<dbReference type="GO" id="GO:0005829">
    <property type="term" value="C:cytosol"/>
    <property type="evidence" value="ECO:0007669"/>
    <property type="project" value="TreeGrafter"/>
</dbReference>
<dbReference type="Gene3D" id="3.40.50.720">
    <property type="entry name" value="NAD(P)-binding Rossmann-like Domain"/>
    <property type="match status" value="2"/>
</dbReference>
<feature type="domain" description="D-isomer specific 2-hydroxyacid dehydrogenase NAD-binding" evidence="3">
    <location>
        <begin position="153"/>
        <end position="296"/>
    </location>
</feature>
<reference evidence="4" key="2">
    <citation type="journal article" date="2021" name="PeerJ">
        <title>Extensive microbial diversity within the chicken gut microbiome revealed by metagenomics and culture.</title>
        <authorList>
            <person name="Gilroy R."/>
            <person name="Ravi A."/>
            <person name="Getino M."/>
            <person name="Pursley I."/>
            <person name="Horton D.L."/>
            <person name="Alikhan N.F."/>
            <person name="Baker D."/>
            <person name="Gharbi K."/>
            <person name="Hall N."/>
            <person name="Watson M."/>
            <person name="Adriaenssens E.M."/>
            <person name="Foster-Nyarko E."/>
            <person name="Jarju S."/>
            <person name="Secka A."/>
            <person name="Antonio M."/>
            <person name="Oren A."/>
            <person name="Chaudhuri R.R."/>
            <person name="La Ragione R."/>
            <person name="Hildebrand F."/>
            <person name="Pallen M.J."/>
        </authorList>
    </citation>
    <scope>NUCLEOTIDE SEQUENCE</scope>
    <source>
        <strain evidence="4">CHK199-13235</strain>
    </source>
</reference>
<keyword evidence="2" id="KW-0520">NAD</keyword>
<dbReference type="GO" id="GO:0051287">
    <property type="term" value="F:NAD binding"/>
    <property type="evidence" value="ECO:0007669"/>
    <property type="project" value="InterPro"/>
</dbReference>
<reference evidence="4" key="1">
    <citation type="submission" date="2020-10" db="EMBL/GenBank/DDBJ databases">
        <authorList>
            <person name="Gilroy R."/>
        </authorList>
    </citation>
    <scope>NUCLEOTIDE SEQUENCE</scope>
    <source>
        <strain evidence="4">CHK199-13235</strain>
    </source>
</reference>
<sequence length="336" mass="37369">MKETAAFINVSAQNELLRVYDSAVYERLRQTLDLPREVILAENLEAHRERLSKASYLFSTWGMPALTEEQIEEYLPNLKAVFYAAGTVQGFARPFLNRGIKVFSAWAANAVPVAEFTVAQIVLSGKGYFQGMRRMEKGGREAFNAYAHSLPCNYQVKIGVLGAGMIGSRVLKMLQGYDFETLAYDPFASDEKLAALGAKRASLEEIFSQCQVISNHIANLPATQKMLRYEHFSKMKKNAVFINTGRGAQVAEEDLARALREEPDRTALLDVTWPEPPEGDSPLLALPNCILSPHIAGSINNEVARMGAYMAEEYEAFSGGRSCRYQVTLDMLETMA</sequence>
<accession>A0A9D1K0X5</accession>
<gene>
    <name evidence="4" type="ORF">IAB51_10475</name>
</gene>
<protein>
    <submittedName>
        <fullName evidence="4">Hydroxyacid dehydrogenase</fullName>
    </submittedName>
</protein>
<evidence type="ECO:0000256" key="1">
    <source>
        <dbReference type="ARBA" id="ARBA00023002"/>
    </source>
</evidence>
<name>A0A9D1K0X5_9FIRM</name>
<dbReference type="SUPFAM" id="SSF52283">
    <property type="entry name" value="Formate/glycerate dehydrogenase catalytic domain-like"/>
    <property type="match status" value="1"/>
</dbReference>
<dbReference type="GO" id="GO:0030267">
    <property type="term" value="F:glyoxylate reductase (NADPH) activity"/>
    <property type="evidence" value="ECO:0007669"/>
    <property type="project" value="TreeGrafter"/>
</dbReference>
<evidence type="ECO:0000259" key="3">
    <source>
        <dbReference type="Pfam" id="PF02826"/>
    </source>
</evidence>
<dbReference type="InterPro" id="IPR036291">
    <property type="entry name" value="NAD(P)-bd_dom_sf"/>
</dbReference>
<dbReference type="AlphaFoldDB" id="A0A9D1K0X5"/>
<dbReference type="EMBL" id="DVJP01000069">
    <property type="protein sequence ID" value="HIS77212.1"/>
    <property type="molecule type" value="Genomic_DNA"/>
</dbReference>
<evidence type="ECO:0000313" key="5">
    <source>
        <dbReference type="Proteomes" id="UP000824002"/>
    </source>
</evidence>
<keyword evidence="1" id="KW-0560">Oxidoreductase</keyword>
<dbReference type="PANTHER" id="PTHR10996:SF178">
    <property type="entry name" value="2-HYDROXYACID DEHYDROGENASE YGL185C-RELATED"/>
    <property type="match status" value="1"/>
</dbReference>
<dbReference type="InterPro" id="IPR050223">
    <property type="entry name" value="D-isomer_2-hydroxyacid_DH"/>
</dbReference>
<dbReference type="Proteomes" id="UP000824002">
    <property type="component" value="Unassembled WGS sequence"/>
</dbReference>
<evidence type="ECO:0000313" key="4">
    <source>
        <dbReference type="EMBL" id="HIS77212.1"/>
    </source>
</evidence>
<evidence type="ECO:0000256" key="2">
    <source>
        <dbReference type="ARBA" id="ARBA00023027"/>
    </source>
</evidence>
<dbReference type="InterPro" id="IPR006140">
    <property type="entry name" value="D-isomer_DH_NAD-bd"/>
</dbReference>
<dbReference type="CDD" id="cd12167">
    <property type="entry name" value="2-Hacid_dh_8"/>
    <property type="match status" value="1"/>
</dbReference>
<organism evidence="4 5">
    <name type="scientific">Candidatus Merdivicinus excrementipullorum</name>
    <dbReference type="NCBI Taxonomy" id="2840867"/>
    <lineage>
        <taxon>Bacteria</taxon>
        <taxon>Bacillati</taxon>
        <taxon>Bacillota</taxon>
        <taxon>Clostridia</taxon>
        <taxon>Eubacteriales</taxon>
        <taxon>Oscillospiraceae</taxon>
        <taxon>Oscillospiraceae incertae sedis</taxon>
        <taxon>Candidatus Merdivicinus</taxon>
    </lineage>
</organism>